<evidence type="ECO:0000256" key="4">
    <source>
        <dbReference type="ARBA" id="ARBA00023004"/>
    </source>
</evidence>
<feature type="binding site" description="axial binding residue" evidence="5">
    <location>
        <position position="394"/>
    </location>
    <ligand>
        <name>heme</name>
        <dbReference type="ChEBI" id="CHEBI:30413"/>
    </ligand>
    <ligandPart>
        <name>Fe</name>
        <dbReference type="ChEBI" id="CHEBI:18248"/>
    </ligandPart>
</feature>
<comment type="similarity">
    <text evidence="1 6">Belongs to the cytochrome P450 family.</text>
</comment>
<gene>
    <name evidence="8" type="ORF">C5613_01375</name>
</gene>
<keyword evidence="2 5" id="KW-0349">Heme</keyword>
<dbReference type="InterPro" id="IPR001128">
    <property type="entry name" value="Cyt_P450"/>
</dbReference>
<dbReference type="CDD" id="cd11042">
    <property type="entry name" value="CYP51-like"/>
    <property type="match status" value="1"/>
</dbReference>
<evidence type="ECO:0000256" key="3">
    <source>
        <dbReference type="ARBA" id="ARBA00022723"/>
    </source>
</evidence>
<dbReference type="GO" id="GO:0016705">
    <property type="term" value="F:oxidoreductase activity, acting on paired donors, with incorporation or reduction of molecular oxygen"/>
    <property type="evidence" value="ECO:0007669"/>
    <property type="project" value="InterPro"/>
</dbReference>
<dbReference type="PROSITE" id="PS00086">
    <property type="entry name" value="CYTOCHROME_P450"/>
    <property type="match status" value="1"/>
</dbReference>
<dbReference type="Pfam" id="PF00067">
    <property type="entry name" value="p450"/>
    <property type="match status" value="1"/>
</dbReference>
<evidence type="ECO:0000256" key="1">
    <source>
        <dbReference type="ARBA" id="ARBA00010617"/>
    </source>
</evidence>
<dbReference type="InterPro" id="IPR050529">
    <property type="entry name" value="CYP450_sterol_14alpha_dmase"/>
</dbReference>
<dbReference type="PANTHER" id="PTHR24304:SF2">
    <property type="entry name" value="24-HYDROXYCHOLESTEROL 7-ALPHA-HYDROXYLASE"/>
    <property type="match status" value="1"/>
</dbReference>
<dbReference type="PRINTS" id="PR00465">
    <property type="entry name" value="EP450IV"/>
</dbReference>
<keyword evidence="4 5" id="KW-0408">Iron</keyword>
<keyword evidence="6" id="KW-0503">Monooxygenase</keyword>
<evidence type="ECO:0000313" key="8">
    <source>
        <dbReference type="EMBL" id="PQP26490.1"/>
    </source>
</evidence>
<dbReference type="PANTHER" id="PTHR24304">
    <property type="entry name" value="CYTOCHROME P450 FAMILY 7"/>
    <property type="match status" value="1"/>
</dbReference>
<dbReference type="PRINTS" id="PR00385">
    <property type="entry name" value="P450"/>
</dbReference>
<dbReference type="InterPro" id="IPR002403">
    <property type="entry name" value="Cyt_P450_E_grp-IV"/>
</dbReference>
<organism evidence="8 9">
    <name type="scientific">Rhodococcus opacus</name>
    <name type="common">Nocardia opaca</name>
    <dbReference type="NCBI Taxonomy" id="37919"/>
    <lineage>
        <taxon>Bacteria</taxon>
        <taxon>Bacillati</taxon>
        <taxon>Actinomycetota</taxon>
        <taxon>Actinomycetes</taxon>
        <taxon>Mycobacteriales</taxon>
        <taxon>Nocardiaceae</taxon>
        <taxon>Rhodococcus</taxon>
    </lineage>
</organism>
<keyword evidence="3 5" id="KW-0479">Metal-binding</keyword>
<evidence type="ECO:0000256" key="2">
    <source>
        <dbReference type="ARBA" id="ARBA00022617"/>
    </source>
</evidence>
<dbReference type="InterPro" id="IPR036396">
    <property type="entry name" value="Cyt_P450_sf"/>
</dbReference>
<feature type="region of interest" description="Disordered" evidence="7">
    <location>
        <begin position="1"/>
        <end position="21"/>
    </location>
</feature>
<dbReference type="AlphaFoldDB" id="A0A2S8JHH2"/>
<evidence type="ECO:0000256" key="5">
    <source>
        <dbReference type="PIRSR" id="PIRSR602403-1"/>
    </source>
</evidence>
<evidence type="ECO:0000313" key="9">
    <source>
        <dbReference type="Proteomes" id="UP000239290"/>
    </source>
</evidence>
<feature type="compositionally biased region" description="Basic and acidic residues" evidence="7">
    <location>
        <begin position="11"/>
        <end position="21"/>
    </location>
</feature>
<dbReference type="GO" id="GO:0020037">
    <property type="term" value="F:heme binding"/>
    <property type="evidence" value="ECO:0007669"/>
    <property type="project" value="InterPro"/>
</dbReference>
<proteinExistence type="inferred from homology"/>
<dbReference type="InterPro" id="IPR017972">
    <property type="entry name" value="Cyt_P450_CS"/>
</dbReference>
<accession>A0A2S8JHH2</accession>
<name>A0A2S8JHH2_RHOOP</name>
<dbReference type="GO" id="GO:0004497">
    <property type="term" value="F:monooxygenase activity"/>
    <property type="evidence" value="ECO:0007669"/>
    <property type="project" value="UniProtKB-KW"/>
</dbReference>
<dbReference type="SUPFAM" id="SSF48264">
    <property type="entry name" value="Cytochrome P450"/>
    <property type="match status" value="1"/>
</dbReference>
<reference evidence="9" key="1">
    <citation type="submission" date="2018-02" db="EMBL/GenBank/DDBJ databases">
        <title>Draft genome sequencing of Rhodococcus opacus KU647198.</title>
        <authorList>
            <person name="Zheng B.-X."/>
        </authorList>
    </citation>
    <scope>NUCLEOTIDE SEQUENCE [LARGE SCALE GENOMIC DNA]</scope>
    <source>
        <strain evidence="9">04-OD7</strain>
    </source>
</reference>
<evidence type="ECO:0000256" key="6">
    <source>
        <dbReference type="RuleBase" id="RU000461"/>
    </source>
</evidence>
<protein>
    <submittedName>
        <fullName evidence="8">Cytochrome P450</fullName>
    </submittedName>
</protein>
<evidence type="ECO:0000256" key="7">
    <source>
        <dbReference type="SAM" id="MobiDB-lite"/>
    </source>
</evidence>
<dbReference type="Proteomes" id="UP000239290">
    <property type="component" value="Unassembled WGS sequence"/>
</dbReference>
<sequence length="450" mass="51112">MNPATPQRVSGGEHEHGHLEELRTDPIALMRRVREECGNVGVFQLADKKVVLLSGAEANEFFFRSTDEDLDQQAAYPFMKPIFGEGVVFDASPERRKEMLHNQALRGEQMKGHASTIAHEVDRMVAQWGDEGEIDLLEVFAELTIYTSSACLIGTKFREQLDGRFAHLYHELEQGTDPIAYVDAYAPIESFRRRDEARVQLVALVQEIMNGRIENPPRGKEDRDMLDVLVSIKDEDGNERFSADEITGMFISMMFAGHHTTSGTAAWTLIELLRHPDYAKQVVAELDDLYSDGSDISFGALRQIPKLEAVLKETLRMHPPLIILLRVARGEFEVGGYRIAENDLVAATPAISNRIAEDFPDPDTFDPERYIDPNQEDIVNRWTWIPFGAGRHRCVGAAFALMQLKAIFSILLQDWEFEMAQPSETYRNDHSKMVVQLQQPCTVRYRKRST</sequence>
<keyword evidence="6" id="KW-0560">Oxidoreductase</keyword>
<dbReference type="EMBL" id="PUIO01000002">
    <property type="protein sequence ID" value="PQP26490.1"/>
    <property type="molecule type" value="Genomic_DNA"/>
</dbReference>
<dbReference type="Gene3D" id="1.10.630.10">
    <property type="entry name" value="Cytochrome P450"/>
    <property type="match status" value="1"/>
</dbReference>
<dbReference type="RefSeq" id="WP_105412812.1">
    <property type="nucleotide sequence ID" value="NZ_PUIO01000002.1"/>
</dbReference>
<comment type="caution">
    <text evidence="8">The sequence shown here is derived from an EMBL/GenBank/DDBJ whole genome shotgun (WGS) entry which is preliminary data.</text>
</comment>
<comment type="cofactor">
    <cofactor evidence="5">
        <name>heme</name>
        <dbReference type="ChEBI" id="CHEBI:30413"/>
    </cofactor>
</comment>
<dbReference type="GO" id="GO:0005506">
    <property type="term" value="F:iron ion binding"/>
    <property type="evidence" value="ECO:0007669"/>
    <property type="project" value="InterPro"/>
</dbReference>